<dbReference type="Proteomes" id="UP000604046">
    <property type="component" value="Unassembled WGS sequence"/>
</dbReference>
<evidence type="ECO:0000313" key="1">
    <source>
        <dbReference type="EMBL" id="CAE7298003.1"/>
    </source>
</evidence>
<dbReference type="SUPFAM" id="SSF56219">
    <property type="entry name" value="DNase I-like"/>
    <property type="match status" value="1"/>
</dbReference>
<dbReference type="EMBL" id="CAJNDS010002046">
    <property type="protein sequence ID" value="CAE7298003.1"/>
    <property type="molecule type" value="Genomic_DNA"/>
</dbReference>
<organism evidence="1 2">
    <name type="scientific">Symbiodinium natans</name>
    <dbReference type="NCBI Taxonomy" id="878477"/>
    <lineage>
        <taxon>Eukaryota</taxon>
        <taxon>Sar</taxon>
        <taxon>Alveolata</taxon>
        <taxon>Dinophyceae</taxon>
        <taxon>Suessiales</taxon>
        <taxon>Symbiodiniaceae</taxon>
        <taxon>Symbiodinium</taxon>
    </lineage>
</organism>
<keyword evidence="2" id="KW-1185">Reference proteome</keyword>
<name>A0A812N6A5_9DINO</name>
<sequence length="1347" mass="149003">MRFFTPGAFYLSALIAAMDDSIQLCIQELRHIWSDWLASVPKRMEVNAALKDIRGLFELAPQNPGNLASNGQSRFLRLAKLSEFVSALKGFLKHVAIPSAARSTTSRVAIESPYMGGTLVDQYEHKQEGFQCSELTFAVLNPGRLGLSRIASEELLVWRLFHICSVLVDKNIQVCILPGARWPPGAEIPAGFPFEWLGLQTTSWEAVGVLVASELRLEVSVMEDMGSPVILWLMFRGQRWQRQGPALILGAIYPKPGGDLQTWRQILSEFDIIKTKYPSSRIVIAGDGNVHLQGLVHHSPECSCLHCCQRLNDKLIQLEIESRNLVACNPHFPTHVSGTIIDLVLTDRCQPLPVDVVQEDIGASDHSMVISRCPVSLQASFESSVGRVIWSQSNEWDEALASAESSFALAALITNDVQVEIAANKHCLLPKRKRDLLDAAAWIREVLVCFTGHCGGLTRVRGVAGQKNRWPQRVPKVCDFQNYDQYKAAVKQFDDQTKAATVSRYLSLLTSQPNQAKAFLSSWFKKDRDFGYALAEPNTGAVSGVQQTISAIQHDLLGRADNDFYQDPECERALEQSVRTIHRHKAVPRGIPGLADAPESNTAVNAAPYSWQELEEVQRSFRLRKQSYRCALAAAKTSCPPAKALNLALVNLARECELTSSLWCERRITPIRKAGPRVVRKVTNLRPISVVSDMAAVQDGLWLGRCKKILEDFTGAAQLGGKFETVAIVLAVILHAQIRHSQGLHTYLLFADIQSAYDATDHNAMLLAAFHAGVVGTEWLLLWDFLHMDSAVLSLGGVVSDAMSFRAGLPQGKRFAVHIFTAFMKLLQQILSSVCQPSNSVLPSFAADAIAGLWTTLTPVPELCRLEPLNEGPAIVARLQRLMLQGWDQRLIRRVAIHDLGRLNSIDERVQILENLGHSPLGPLLFIDDVVAPFPSCTEVCKAATEGLDLFAHTVRAKFNMGPSKTAIMPCYDAPDVPLVDIACETYKLLGVQLERGLSLEMRLAHILKVGNALFQELMTMAKQAGFPPPVLAVAITERVEPVILYAAELLPLVPNAYSQLNRLQADWAKQILAGKAGSAIRGPLAVATVGWHFRLGTKAKLRALAYLAKISILPQDHPVYRMVTMAEPIHNGTWLHMTRDLLEQCGGIPPLQDSGVCTLEEMELARSCKALRKTLLQRYKRLVLTPRLSALDLTEFAASATKVLAGLNLRYIDLCPVRACQGWDVLLGCVPDKLWDSVELWSFTRLTGLWPLRLLLATPGHEDTLLLKPCPFCQAVEATLQHCLQACPGTCDLFGASGLSQFVTRRTPDFISILFHSTTSMEVDELRIRYVAEVIRIGILRHVDDD</sequence>
<protein>
    <recommendedName>
        <fullName evidence="3">Reverse transcriptase domain-containing protein</fullName>
    </recommendedName>
</protein>
<comment type="caution">
    <text evidence="1">The sequence shown here is derived from an EMBL/GenBank/DDBJ whole genome shotgun (WGS) entry which is preliminary data.</text>
</comment>
<evidence type="ECO:0000313" key="2">
    <source>
        <dbReference type="Proteomes" id="UP000604046"/>
    </source>
</evidence>
<accession>A0A812N6A5</accession>
<proteinExistence type="predicted"/>
<evidence type="ECO:0008006" key="3">
    <source>
        <dbReference type="Google" id="ProtNLM"/>
    </source>
</evidence>
<dbReference type="InterPro" id="IPR036691">
    <property type="entry name" value="Endo/exonu/phosph_ase_sf"/>
</dbReference>
<dbReference type="Gene3D" id="3.60.10.10">
    <property type="entry name" value="Endonuclease/exonuclease/phosphatase"/>
    <property type="match status" value="1"/>
</dbReference>
<reference evidence="1" key="1">
    <citation type="submission" date="2021-02" db="EMBL/GenBank/DDBJ databases">
        <authorList>
            <person name="Dougan E. K."/>
            <person name="Rhodes N."/>
            <person name="Thang M."/>
            <person name="Chan C."/>
        </authorList>
    </citation>
    <scope>NUCLEOTIDE SEQUENCE</scope>
</reference>
<gene>
    <name evidence="1" type="ORF">SNAT2548_LOCUS15687</name>
</gene>
<dbReference type="OrthoDB" id="6370583at2759"/>